<gene>
    <name evidence="1" type="ORF">RFN29_23925</name>
</gene>
<dbReference type="EMBL" id="JAVIJC010000028">
    <property type="protein sequence ID" value="MDX8494624.1"/>
    <property type="molecule type" value="Genomic_DNA"/>
</dbReference>
<dbReference type="RefSeq" id="WP_320228444.1">
    <property type="nucleotide sequence ID" value="NZ_JAVIJC010000028.1"/>
</dbReference>
<proteinExistence type="predicted"/>
<name>A0ABU4Z5W9_9HYPH</name>
<accession>A0ABU4Z5W9</accession>
<organism evidence="1 2">
    <name type="scientific">Mesorhizobium captivum</name>
    <dbReference type="NCBI Taxonomy" id="3072319"/>
    <lineage>
        <taxon>Bacteria</taxon>
        <taxon>Pseudomonadati</taxon>
        <taxon>Pseudomonadota</taxon>
        <taxon>Alphaproteobacteria</taxon>
        <taxon>Hyphomicrobiales</taxon>
        <taxon>Phyllobacteriaceae</taxon>
        <taxon>Mesorhizobium</taxon>
    </lineage>
</organism>
<keyword evidence="2" id="KW-1185">Reference proteome</keyword>
<comment type="caution">
    <text evidence="1">The sequence shown here is derived from an EMBL/GenBank/DDBJ whole genome shotgun (WGS) entry which is preliminary data.</text>
</comment>
<evidence type="ECO:0000313" key="2">
    <source>
        <dbReference type="Proteomes" id="UP001271249"/>
    </source>
</evidence>
<protein>
    <submittedName>
        <fullName evidence="1">Uncharacterized protein</fullName>
    </submittedName>
</protein>
<reference evidence="1 2" key="1">
    <citation type="submission" date="2023-08" db="EMBL/GenBank/DDBJ databases">
        <title>Implementing the SeqCode for naming new Mesorhizobium species isolated from Vachellia karroo root nodules.</title>
        <authorList>
            <person name="Van Lill M."/>
        </authorList>
    </citation>
    <scope>NUCLEOTIDE SEQUENCE [LARGE SCALE GENOMIC DNA]</scope>
    <source>
        <strain evidence="1 2">VK22B</strain>
    </source>
</reference>
<evidence type="ECO:0000313" key="1">
    <source>
        <dbReference type="EMBL" id="MDX8494624.1"/>
    </source>
</evidence>
<dbReference type="Proteomes" id="UP001271249">
    <property type="component" value="Unassembled WGS sequence"/>
</dbReference>
<sequence length="211" mass="22666">MTFTLKDASEVVAATHRDPSTGESGYVTPLAASEGRLLQAMIAALAAHNAALLVEDVSSNGKNEIASVREPASQLLAALEATNINIAVLDPILDQSYTNPDSNVDLAGLLGRLISGLAKLEAELPEKTGTRVMRSHPGRIKSSGLAAAVDVLRNFWEQETGLPFTERIDERVESDGEKFAATPALRFVHAVAQKIDAWYTLDQCSQAMRPR</sequence>